<feature type="transmembrane region" description="Helical" evidence="1">
    <location>
        <begin position="198"/>
        <end position="219"/>
    </location>
</feature>
<dbReference type="Proteomes" id="UP000024942">
    <property type="component" value="Unassembled WGS sequence"/>
</dbReference>
<keyword evidence="1" id="KW-0812">Transmembrane</keyword>
<feature type="transmembrane region" description="Helical" evidence="1">
    <location>
        <begin position="269"/>
        <end position="286"/>
    </location>
</feature>
<feature type="transmembrane region" description="Helical" evidence="1">
    <location>
        <begin position="298"/>
        <end position="317"/>
    </location>
</feature>
<reference evidence="2 3" key="1">
    <citation type="journal article" date="2014" name="Antonie Van Leeuwenhoek">
        <title>Hyphomonas beringensis sp. nov. and Hyphomonas chukchiensis sp. nov., isolated from surface seawater of the Bering Sea and Chukchi Sea.</title>
        <authorList>
            <person name="Li C."/>
            <person name="Lai Q."/>
            <person name="Li G."/>
            <person name="Dong C."/>
            <person name="Wang J."/>
            <person name="Liao Y."/>
            <person name="Shao Z."/>
        </authorList>
    </citation>
    <scope>NUCLEOTIDE SEQUENCE [LARGE SCALE GENOMIC DNA]</scope>
    <source>
        <strain evidence="2 3">SCH89</strain>
    </source>
</reference>
<dbReference type="PATRIC" id="fig|1280953.3.peg.62"/>
<dbReference type="RefSeq" id="WP_035534620.1">
    <property type="nucleotide sequence ID" value="NZ_ARYL01000001.1"/>
</dbReference>
<proteinExistence type="predicted"/>
<evidence type="ECO:0000313" key="3">
    <source>
        <dbReference type="Proteomes" id="UP000024942"/>
    </source>
</evidence>
<dbReference type="OrthoDB" id="7264924at2"/>
<feature type="transmembrane region" description="Helical" evidence="1">
    <location>
        <begin position="89"/>
        <end position="108"/>
    </location>
</feature>
<feature type="transmembrane region" description="Helical" evidence="1">
    <location>
        <begin position="170"/>
        <end position="186"/>
    </location>
</feature>
<dbReference type="eggNOG" id="ENOG502ZSPU">
    <property type="taxonomic scope" value="Bacteria"/>
</dbReference>
<keyword evidence="1" id="KW-1133">Transmembrane helix</keyword>
<accession>A0A059GCR4</accession>
<evidence type="ECO:0008006" key="4">
    <source>
        <dbReference type="Google" id="ProtNLM"/>
    </source>
</evidence>
<dbReference type="EMBL" id="ARYL01000001">
    <property type="protein sequence ID" value="KDA04283.1"/>
    <property type="molecule type" value="Genomic_DNA"/>
</dbReference>
<sequence length="322" mass="34348">MQFIRLDLEALVNEGQISPEEATRLKGFALPDRKGSLFINLLLIFGALSVAAGTIALVPNPATGLMLALTALGGAEALRRIDVDASLKVLGAGLTLMGALGLAGWIGWEFRESAESLYPTLAIAGVLGAAAIWYRSPFLVAPAVLALGATLGSGTGYWHASYGIFVEEPTLTILLFGALTAGFYALRGELADAYESLATIAARTSLFMVNFAFWVGSLWGDHIGQHWLAPDEWRARQNWEAQAIDIPDEVFTLGWAAFLIAMIVKARRGGFLSTLSIVFLSIHFYTQYFELLGANPGSLVVGGVILVGLAVGGTRLFRASRA</sequence>
<evidence type="ECO:0000256" key="1">
    <source>
        <dbReference type="SAM" id="Phobius"/>
    </source>
</evidence>
<feature type="transmembrane region" description="Helical" evidence="1">
    <location>
        <begin position="37"/>
        <end position="58"/>
    </location>
</feature>
<protein>
    <recommendedName>
        <fullName evidence="4">DUF2157 domain-containing protein</fullName>
    </recommendedName>
</protein>
<name>A0A059GCR4_9PROT</name>
<keyword evidence="3" id="KW-1185">Reference proteome</keyword>
<dbReference type="AlphaFoldDB" id="A0A059GCR4"/>
<keyword evidence="1" id="KW-0472">Membrane</keyword>
<gene>
    <name evidence="2" type="ORF">HOC_00320</name>
</gene>
<organism evidence="2 3">
    <name type="scientific">Hyphomonas oceanitis SCH89</name>
    <dbReference type="NCBI Taxonomy" id="1280953"/>
    <lineage>
        <taxon>Bacteria</taxon>
        <taxon>Pseudomonadati</taxon>
        <taxon>Pseudomonadota</taxon>
        <taxon>Alphaproteobacteria</taxon>
        <taxon>Hyphomonadales</taxon>
        <taxon>Hyphomonadaceae</taxon>
        <taxon>Hyphomonas</taxon>
    </lineage>
</organism>
<comment type="caution">
    <text evidence="2">The sequence shown here is derived from an EMBL/GenBank/DDBJ whole genome shotgun (WGS) entry which is preliminary data.</text>
</comment>
<evidence type="ECO:0000313" key="2">
    <source>
        <dbReference type="EMBL" id="KDA04283.1"/>
    </source>
</evidence>
<feature type="transmembrane region" description="Helical" evidence="1">
    <location>
        <begin position="117"/>
        <end position="134"/>
    </location>
</feature>
<feature type="transmembrane region" description="Helical" evidence="1">
    <location>
        <begin position="140"/>
        <end position="158"/>
    </location>
</feature>